<protein>
    <submittedName>
        <fullName evidence="1">Uncharacterized protein</fullName>
    </submittedName>
</protein>
<keyword evidence="2" id="KW-1185">Reference proteome</keyword>
<evidence type="ECO:0000313" key="2">
    <source>
        <dbReference type="Proteomes" id="UP000744980"/>
    </source>
</evidence>
<dbReference type="EMBL" id="WXFA01000045">
    <property type="protein sequence ID" value="MBM3095440.1"/>
    <property type="molecule type" value="Genomic_DNA"/>
</dbReference>
<proteinExistence type="predicted"/>
<organism evidence="1 2">
    <name type="scientific">Ensifer canadensis</name>
    <dbReference type="NCBI Taxonomy" id="555315"/>
    <lineage>
        <taxon>Bacteria</taxon>
        <taxon>Pseudomonadati</taxon>
        <taxon>Pseudomonadota</taxon>
        <taxon>Alphaproteobacteria</taxon>
        <taxon>Hyphomicrobiales</taxon>
        <taxon>Rhizobiaceae</taxon>
        <taxon>Sinorhizobium/Ensifer group</taxon>
        <taxon>Ensifer</taxon>
    </lineage>
</organism>
<comment type="caution">
    <text evidence="1">The sequence shown here is derived from an EMBL/GenBank/DDBJ whole genome shotgun (WGS) entry which is preliminary data.</text>
</comment>
<sequence>MSMENEAAAQALALDRSVSDAEISIAISHAQNAIEAAGETQSPGLRRAMQVKDALEGALRIRGRTTGRPVNG</sequence>
<evidence type="ECO:0000313" key="1">
    <source>
        <dbReference type="EMBL" id="MBM3095440.1"/>
    </source>
</evidence>
<gene>
    <name evidence="1" type="ORF">GFB56_32475</name>
</gene>
<dbReference type="RefSeq" id="WP_128090555.1">
    <property type="nucleotide sequence ID" value="NZ_CP083371.1"/>
</dbReference>
<dbReference type="AlphaFoldDB" id="A0AAW4FVJ5"/>
<name>A0AAW4FVJ5_9HYPH</name>
<reference evidence="1 2" key="1">
    <citation type="submission" date="2020-01" db="EMBL/GenBank/DDBJ databases">
        <title>Draft genome assembly of Ensifer adhaerens T173.</title>
        <authorList>
            <person name="Craig J.E."/>
            <person name="Stinchcombe J.R."/>
        </authorList>
    </citation>
    <scope>NUCLEOTIDE SEQUENCE [LARGE SCALE GENOMIC DNA]</scope>
    <source>
        <strain evidence="1 2">T173</strain>
    </source>
</reference>
<dbReference type="Proteomes" id="UP000744980">
    <property type="component" value="Unassembled WGS sequence"/>
</dbReference>
<accession>A0AAW4FVJ5</accession>